<feature type="non-terminal residue" evidence="1">
    <location>
        <position position="95"/>
    </location>
</feature>
<protein>
    <submittedName>
        <fullName evidence="1">Chromosome transmission fidelity protein</fullName>
    </submittedName>
</protein>
<name>A0A0L7LHX7_OPEBR</name>
<keyword evidence="2" id="KW-1185">Reference proteome</keyword>
<dbReference type="Proteomes" id="UP000037510">
    <property type="component" value="Unassembled WGS sequence"/>
</dbReference>
<reference evidence="1 2" key="1">
    <citation type="journal article" date="2015" name="Genome Biol. Evol.">
        <title>The genome of winter moth (Operophtera brumata) provides a genomic perspective on sexual dimorphism and phenology.</title>
        <authorList>
            <person name="Derks M.F."/>
            <person name="Smit S."/>
            <person name="Salis L."/>
            <person name="Schijlen E."/>
            <person name="Bossers A."/>
            <person name="Mateman C."/>
            <person name="Pijl A.S."/>
            <person name="de Ridder D."/>
            <person name="Groenen M.A."/>
            <person name="Visser M.E."/>
            <person name="Megens H.J."/>
        </authorList>
    </citation>
    <scope>NUCLEOTIDE SEQUENCE [LARGE SCALE GENOMIC DNA]</scope>
    <source>
        <strain evidence="1">WM2013NL</strain>
        <tissue evidence="1">Head and thorax</tissue>
    </source>
</reference>
<accession>A0A0L7LHX7</accession>
<evidence type="ECO:0000313" key="2">
    <source>
        <dbReference type="Proteomes" id="UP000037510"/>
    </source>
</evidence>
<sequence>MMQALQAVFVINDQHPDIMRTIQSAGDYDSVPGATCNRTALLLDVVPLLPHILRVQLRSANVQLCSESERKALKACAGAMCDYGLQYVQRRTPEG</sequence>
<evidence type="ECO:0000313" key="1">
    <source>
        <dbReference type="EMBL" id="KOB74969.1"/>
    </source>
</evidence>
<dbReference type="STRING" id="104452.A0A0L7LHX7"/>
<dbReference type="EMBL" id="JTDY01001071">
    <property type="protein sequence ID" value="KOB74969.1"/>
    <property type="molecule type" value="Genomic_DNA"/>
</dbReference>
<proteinExistence type="predicted"/>
<gene>
    <name evidence="1" type="ORF">OBRU01_09189</name>
</gene>
<dbReference type="AlphaFoldDB" id="A0A0L7LHX7"/>
<comment type="caution">
    <text evidence="1">The sequence shown here is derived from an EMBL/GenBank/DDBJ whole genome shotgun (WGS) entry which is preliminary data.</text>
</comment>
<organism evidence="1 2">
    <name type="scientific">Operophtera brumata</name>
    <name type="common">Winter moth</name>
    <name type="synonym">Phalaena brumata</name>
    <dbReference type="NCBI Taxonomy" id="104452"/>
    <lineage>
        <taxon>Eukaryota</taxon>
        <taxon>Metazoa</taxon>
        <taxon>Ecdysozoa</taxon>
        <taxon>Arthropoda</taxon>
        <taxon>Hexapoda</taxon>
        <taxon>Insecta</taxon>
        <taxon>Pterygota</taxon>
        <taxon>Neoptera</taxon>
        <taxon>Endopterygota</taxon>
        <taxon>Lepidoptera</taxon>
        <taxon>Glossata</taxon>
        <taxon>Ditrysia</taxon>
        <taxon>Geometroidea</taxon>
        <taxon>Geometridae</taxon>
        <taxon>Larentiinae</taxon>
        <taxon>Operophtera</taxon>
    </lineage>
</organism>